<dbReference type="AlphaFoldDB" id="A0AAV9JJ64"/>
<dbReference type="Gene3D" id="3.30.1490.20">
    <property type="entry name" value="ATP-grasp fold, A domain"/>
    <property type="match status" value="1"/>
</dbReference>
<dbReference type="Gene3D" id="3.40.50.20">
    <property type="match status" value="1"/>
</dbReference>
<accession>A0AAV9JJ64</accession>
<dbReference type="GO" id="GO:0046872">
    <property type="term" value="F:metal ion binding"/>
    <property type="evidence" value="ECO:0007669"/>
    <property type="project" value="InterPro"/>
</dbReference>
<name>A0AAV9JJ64_9PEZI</name>
<reference evidence="4 5" key="1">
    <citation type="submission" date="2021-11" db="EMBL/GenBank/DDBJ databases">
        <title>Black yeast isolated from Biological Soil Crust.</title>
        <authorList>
            <person name="Kurbessoian T."/>
        </authorList>
    </citation>
    <scope>NUCLEOTIDE SEQUENCE [LARGE SCALE GENOMIC DNA]</scope>
    <source>
        <strain evidence="4 5">CCFEE 5522</strain>
    </source>
</reference>
<feature type="domain" description="ATP-grasp" evidence="3">
    <location>
        <begin position="132"/>
        <end position="322"/>
    </location>
</feature>
<evidence type="ECO:0000313" key="5">
    <source>
        <dbReference type="Proteomes" id="UP001324427"/>
    </source>
</evidence>
<keyword evidence="1" id="KW-0067">ATP-binding</keyword>
<sequence length="516" mass="58794">MTCGFRRREALPKDCRLRILLTNGRFPVSLDLARQLHRAGHTVFCVDPMRFHVCAFSVAVKESHTVPAPHDDAKGYVNGVVEAVRKWKIDQIIPVHEEIFFLAESGEREILDRLFAPAFELLVTLHNKWEFTKMMKRMDMDVPKAHLCKNYADVENLSLDKYEHGLALKPCFGRASIGVYHLQAGEPLPKPENLDVGHHNHYIAQEWIKGDRYCAYAVVRDGKPEAIGLYPTFDTVDGSSSVFFRQQYHAGIYAYIERFCQRCTEIHGPFTGQIAFDFVEDVASKRIMTINCNPRATSALHLWTGSPDLAYAMTNTLPDEIAADRPIQPPTTPFRSAHVQGSAGLLIWEHQDDTISAWAKHMAHLMGTRDVVWCWRDLMPTMAQPFLLTEYYRICRQTGLQLPDLLESQVSWEPKGEQLKAVRRMIVEQNEQDDRKLRERQHGLLEEQKTRETDAGTWAEQTDVAVANAFRFSEPQDSPTLGRKEQPIVPLLRDSVLSESSQMDKLSTASHLEAGI</sequence>
<evidence type="ECO:0000256" key="1">
    <source>
        <dbReference type="PROSITE-ProRule" id="PRU00409"/>
    </source>
</evidence>
<dbReference type="SUPFAM" id="SSF56059">
    <property type="entry name" value="Glutathione synthetase ATP-binding domain-like"/>
    <property type="match status" value="1"/>
</dbReference>
<dbReference type="PROSITE" id="PS50975">
    <property type="entry name" value="ATP_GRASP"/>
    <property type="match status" value="1"/>
</dbReference>
<comment type="caution">
    <text evidence="4">The sequence shown here is derived from an EMBL/GenBank/DDBJ whole genome shotgun (WGS) entry which is preliminary data.</text>
</comment>
<proteinExistence type="predicted"/>
<dbReference type="Proteomes" id="UP001324427">
    <property type="component" value="Unassembled WGS sequence"/>
</dbReference>
<dbReference type="Gene3D" id="3.30.470.20">
    <property type="entry name" value="ATP-grasp fold, B domain"/>
    <property type="match status" value="1"/>
</dbReference>
<organism evidence="4 5">
    <name type="scientific">Oleoguttula mirabilis</name>
    <dbReference type="NCBI Taxonomy" id="1507867"/>
    <lineage>
        <taxon>Eukaryota</taxon>
        <taxon>Fungi</taxon>
        <taxon>Dikarya</taxon>
        <taxon>Ascomycota</taxon>
        <taxon>Pezizomycotina</taxon>
        <taxon>Dothideomycetes</taxon>
        <taxon>Dothideomycetidae</taxon>
        <taxon>Mycosphaerellales</taxon>
        <taxon>Teratosphaeriaceae</taxon>
        <taxon>Oleoguttula</taxon>
    </lineage>
</organism>
<dbReference type="EMBL" id="JAVFHQ010000020">
    <property type="protein sequence ID" value="KAK4545305.1"/>
    <property type="molecule type" value="Genomic_DNA"/>
</dbReference>
<evidence type="ECO:0000313" key="4">
    <source>
        <dbReference type="EMBL" id="KAK4545305.1"/>
    </source>
</evidence>
<keyword evidence="1" id="KW-0547">Nucleotide-binding</keyword>
<evidence type="ECO:0000259" key="3">
    <source>
        <dbReference type="PROSITE" id="PS50975"/>
    </source>
</evidence>
<dbReference type="InterPro" id="IPR013815">
    <property type="entry name" value="ATP_grasp_subdomain_1"/>
</dbReference>
<gene>
    <name evidence="4" type="ORF">LTR36_003485</name>
</gene>
<feature type="region of interest" description="Disordered" evidence="2">
    <location>
        <begin position="432"/>
        <end position="454"/>
    </location>
</feature>
<keyword evidence="5" id="KW-1185">Reference proteome</keyword>
<dbReference type="InterPro" id="IPR011761">
    <property type="entry name" value="ATP-grasp"/>
</dbReference>
<evidence type="ECO:0000256" key="2">
    <source>
        <dbReference type="SAM" id="MobiDB-lite"/>
    </source>
</evidence>
<dbReference type="GO" id="GO:0005524">
    <property type="term" value="F:ATP binding"/>
    <property type="evidence" value="ECO:0007669"/>
    <property type="project" value="UniProtKB-UniRule"/>
</dbReference>
<protein>
    <recommendedName>
        <fullName evidence="3">ATP-grasp domain-containing protein</fullName>
    </recommendedName>
</protein>